<name>K7ABD1_9ALTE</name>
<dbReference type="InterPro" id="IPR000073">
    <property type="entry name" value="AB_hydrolase_1"/>
</dbReference>
<dbReference type="OrthoDB" id="7055710at2"/>
<evidence type="ECO:0000313" key="3">
    <source>
        <dbReference type="Proteomes" id="UP000011864"/>
    </source>
</evidence>
<dbReference type="InterPro" id="IPR050471">
    <property type="entry name" value="AB_hydrolase"/>
</dbReference>
<dbReference type="PANTHER" id="PTHR43433">
    <property type="entry name" value="HYDROLASE, ALPHA/BETA FOLD FAMILY PROTEIN"/>
    <property type="match status" value="1"/>
</dbReference>
<reference evidence="2 3" key="1">
    <citation type="journal article" date="2013" name="Genome Announc.">
        <title>Complete Genome Sequence of Glaciecola psychrophila Strain 170T.</title>
        <authorList>
            <person name="Yin J."/>
            <person name="Chen J."/>
            <person name="Liu G."/>
            <person name="Yu Y."/>
            <person name="Song L."/>
            <person name="Wang X."/>
            <person name="Qu X."/>
        </authorList>
    </citation>
    <scope>NUCLEOTIDE SEQUENCE [LARGE SCALE GENOMIC DNA]</scope>
    <source>
        <strain evidence="2 3">170</strain>
    </source>
</reference>
<keyword evidence="3" id="KW-1185">Reference proteome</keyword>
<dbReference type="eggNOG" id="COG2267">
    <property type="taxonomic scope" value="Bacteria"/>
</dbReference>
<dbReference type="Proteomes" id="UP000011864">
    <property type="component" value="Chromosome"/>
</dbReference>
<dbReference type="HOGENOM" id="CLU_020336_0_1_6"/>
<proteinExistence type="predicted"/>
<dbReference type="KEGG" id="gps:C427_1445"/>
<evidence type="ECO:0000259" key="1">
    <source>
        <dbReference type="Pfam" id="PF00561"/>
    </source>
</evidence>
<evidence type="ECO:0000313" key="2">
    <source>
        <dbReference type="EMBL" id="AGH43554.1"/>
    </source>
</evidence>
<dbReference type="PANTHER" id="PTHR43433:SF5">
    <property type="entry name" value="AB HYDROLASE-1 DOMAIN-CONTAINING PROTEIN"/>
    <property type="match status" value="1"/>
</dbReference>
<dbReference type="SUPFAM" id="SSF53474">
    <property type="entry name" value="alpha/beta-Hydrolases"/>
    <property type="match status" value="1"/>
</dbReference>
<dbReference type="Gene3D" id="3.40.50.1820">
    <property type="entry name" value="alpha/beta hydrolase"/>
    <property type="match status" value="1"/>
</dbReference>
<gene>
    <name evidence="2" type="ORF">C427_1445</name>
</gene>
<sequence length="301" mass="33195">MNTITHHPEQLVAANNLYINYDSFGDKSHPAIVLIMGLATQMIYWDEQFCKLLASQGYWVIRFDNRDNGKSTWLDSIPPPTSLALLTNAVFKRPLGATYLLSDMMQDTVSLLDALQLESAHIVGASMGGMIAQEIAIHHPHRVKSLTSIMSTTGNRKLPKPSAAFSFKMLKPPPKDVDKAVTYGMHVWRMIQGNYYPFDQPKVLGLITRALQRGFNPAGNTRQLAAILDSPDRTKALNTLTVSSLILHGEDDPLVLVACGYATAKAIPNAKIKTYPGMGHTIPSQLYADITQQILDHIKAS</sequence>
<dbReference type="AlphaFoldDB" id="K7ABD1"/>
<dbReference type="RefSeq" id="WP_007641861.1">
    <property type="nucleotide sequence ID" value="NC_020514.1"/>
</dbReference>
<dbReference type="InterPro" id="IPR029058">
    <property type="entry name" value="AB_hydrolase_fold"/>
</dbReference>
<protein>
    <recommendedName>
        <fullName evidence="1">AB hydrolase-1 domain-containing protein</fullName>
    </recommendedName>
</protein>
<dbReference type="PATRIC" id="fig|1129794.4.peg.1430"/>
<accession>K7ABD1</accession>
<dbReference type="EMBL" id="CP003837">
    <property type="protein sequence ID" value="AGH43554.1"/>
    <property type="molecule type" value="Genomic_DNA"/>
</dbReference>
<dbReference type="STRING" id="1129794.C427_1445"/>
<feature type="domain" description="AB hydrolase-1" evidence="1">
    <location>
        <begin position="30"/>
        <end position="281"/>
    </location>
</feature>
<organism evidence="2 3">
    <name type="scientific">Paraglaciecola psychrophila 170</name>
    <dbReference type="NCBI Taxonomy" id="1129794"/>
    <lineage>
        <taxon>Bacteria</taxon>
        <taxon>Pseudomonadati</taxon>
        <taxon>Pseudomonadota</taxon>
        <taxon>Gammaproteobacteria</taxon>
        <taxon>Alteromonadales</taxon>
        <taxon>Alteromonadaceae</taxon>
        <taxon>Paraglaciecola</taxon>
    </lineage>
</organism>
<dbReference type="Pfam" id="PF00561">
    <property type="entry name" value="Abhydrolase_1"/>
    <property type="match status" value="1"/>
</dbReference>